<keyword evidence="2" id="KW-1185">Reference proteome</keyword>
<organism evidence="1 2">
    <name type="scientific">Streptomyces formicae</name>
    <dbReference type="NCBI Taxonomy" id="1616117"/>
    <lineage>
        <taxon>Bacteria</taxon>
        <taxon>Bacillati</taxon>
        <taxon>Actinomycetota</taxon>
        <taxon>Actinomycetes</taxon>
        <taxon>Kitasatosporales</taxon>
        <taxon>Streptomycetaceae</taxon>
        <taxon>Streptomyces</taxon>
    </lineage>
</organism>
<name>A0ABY3WMA3_9ACTN</name>
<dbReference type="RefSeq" id="WP_242332664.1">
    <property type="nucleotide sequence ID" value="NZ_CP071872.1"/>
</dbReference>
<evidence type="ECO:0000313" key="2">
    <source>
        <dbReference type="Proteomes" id="UP000828924"/>
    </source>
</evidence>
<gene>
    <name evidence="1" type="ORF">J4032_21850</name>
</gene>
<evidence type="ECO:0000313" key="1">
    <source>
        <dbReference type="EMBL" id="UNM13744.1"/>
    </source>
</evidence>
<accession>A0ABY3WMA3</accession>
<dbReference type="EMBL" id="CP071872">
    <property type="protein sequence ID" value="UNM13744.1"/>
    <property type="molecule type" value="Genomic_DNA"/>
</dbReference>
<sequence length="89" mass="10305">MTPPQDGASVAREMLLRKYRRLRCLRKRWDEAAMTRRISRMSDEQVFAALALSKREIRARAKAKPDPASRWAPATGDKPVRLWDHVDMG</sequence>
<protein>
    <recommendedName>
        <fullName evidence="3">DUF1127 domain-containing protein</fullName>
    </recommendedName>
</protein>
<reference evidence="1 2" key="1">
    <citation type="submission" date="2021-03" db="EMBL/GenBank/DDBJ databases">
        <title>Complete genome of Streptomyces formicae strain 1H-GS9 (DSM 100524).</title>
        <authorList>
            <person name="Atanasov K.E."/>
            <person name="Altabella T."/>
            <person name="Ferrer A."/>
        </authorList>
    </citation>
    <scope>NUCLEOTIDE SEQUENCE [LARGE SCALE GENOMIC DNA]</scope>
    <source>
        <strain evidence="1 2">1H-GS9</strain>
    </source>
</reference>
<dbReference type="Proteomes" id="UP000828924">
    <property type="component" value="Chromosome"/>
</dbReference>
<proteinExistence type="predicted"/>
<evidence type="ECO:0008006" key="3">
    <source>
        <dbReference type="Google" id="ProtNLM"/>
    </source>
</evidence>